<dbReference type="RefSeq" id="WP_290281738.1">
    <property type="nucleotide sequence ID" value="NZ_JAUFQI010000001.1"/>
</dbReference>
<dbReference type="Pfam" id="PF03942">
    <property type="entry name" value="DTW"/>
    <property type="match status" value="1"/>
</dbReference>
<dbReference type="EMBL" id="JBHRYN010000005">
    <property type="protein sequence ID" value="MFC3700412.1"/>
    <property type="molecule type" value="Genomic_DNA"/>
</dbReference>
<dbReference type="GO" id="GO:0016432">
    <property type="term" value="F:tRNA-uridine aminocarboxypropyltransferase activity"/>
    <property type="evidence" value="ECO:0007669"/>
    <property type="project" value="UniProtKB-EC"/>
</dbReference>
<name>A0ABV7WMV3_9GAMM</name>
<dbReference type="Proteomes" id="UP001595710">
    <property type="component" value="Unassembled WGS sequence"/>
</dbReference>
<dbReference type="InterPro" id="IPR039262">
    <property type="entry name" value="DTWD2/TAPT"/>
</dbReference>
<organism evidence="6 7">
    <name type="scientific">Reinekea marina</name>
    <dbReference type="NCBI Taxonomy" id="1310421"/>
    <lineage>
        <taxon>Bacteria</taxon>
        <taxon>Pseudomonadati</taxon>
        <taxon>Pseudomonadota</taxon>
        <taxon>Gammaproteobacteria</taxon>
        <taxon>Oceanospirillales</taxon>
        <taxon>Saccharospirillaceae</taxon>
        <taxon>Reinekea</taxon>
    </lineage>
</organism>
<dbReference type="SMART" id="SM01144">
    <property type="entry name" value="DTW"/>
    <property type="match status" value="1"/>
</dbReference>
<protein>
    <recommendedName>
        <fullName evidence="1">tRNA-uridine aminocarboxypropyltransferase</fullName>
        <ecNumber evidence="1">2.5.1.25</ecNumber>
    </recommendedName>
</protein>
<evidence type="ECO:0000256" key="3">
    <source>
        <dbReference type="ARBA" id="ARBA00022691"/>
    </source>
</evidence>
<accession>A0ABV7WMV3</accession>
<keyword evidence="2 6" id="KW-0808">Transferase</keyword>
<feature type="domain" description="DTW" evidence="5">
    <location>
        <begin position="33"/>
        <end position="227"/>
    </location>
</feature>
<gene>
    <name evidence="6" type="ORF">ACFOND_02085</name>
</gene>
<evidence type="ECO:0000256" key="1">
    <source>
        <dbReference type="ARBA" id="ARBA00012386"/>
    </source>
</evidence>
<keyword evidence="3" id="KW-0949">S-adenosyl-L-methionine</keyword>
<evidence type="ECO:0000313" key="7">
    <source>
        <dbReference type="Proteomes" id="UP001595710"/>
    </source>
</evidence>
<keyword evidence="4" id="KW-0819">tRNA processing</keyword>
<sequence>MTIMPAMKKHAVHLLYDQRIARSTRPFKARGAGVRRCLFCRIDEQFCICALKPEVPANAGFLLLYYDDEVLKPSNTGRLIADIVSDTFAFIWQRTHVEEGLLEVLDDPQWQPLVVFPSEYAQEGRAIVESALHLDPTKRPLFILLDGSWREAKKMFRNSPYLQNFPMLSFNSAQRSRYLVRKAIQEHHLATAEVAAMALDWAGEHRCSHVLDAWFDVFSFQYQKGVKNTNLGDETSLARLAALVDAGGQVP</sequence>
<reference evidence="7" key="1">
    <citation type="journal article" date="2019" name="Int. J. Syst. Evol. Microbiol.">
        <title>The Global Catalogue of Microorganisms (GCM) 10K type strain sequencing project: providing services to taxonomists for standard genome sequencing and annotation.</title>
        <authorList>
            <consortium name="The Broad Institute Genomics Platform"/>
            <consortium name="The Broad Institute Genome Sequencing Center for Infectious Disease"/>
            <person name="Wu L."/>
            <person name="Ma J."/>
        </authorList>
    </citation>
    <scope>NUCLEOTIDE SEQUENCE [LARGE SCALE GENOMIC DNA]</scope>
    <source>
        <strain evidence="7">CECT 8288</strain>
    </source>
</reference>
<proteinExistence type="predicted"/>
<evidence type="ECO:0000256" key="2">
    <source>
        <dbReference type="ARBA" id="ARBA00022679"/>
    </source>
</evidence>
<keyword evidence="7" id="KW-1185">Reference proteome</keyword>
<evidence type="ECO:0000256" key="4">
    <source>
        <dbReference type="ARBA" id="ARBA00022694"/>
    </source>
</evidence>
<dbReference type="PANTHER" id="PTHR21392:SF1">
    <property type="entry name" value="TRNA-URIDINE AMINOCARBOXYPROPYLTRANSFERASE"/>
    <property type="match status" value="1"/>
</dbReference>
<dbReference type="PANTHER" id="PTHR21392">
    <property type="entry name" value="TRNA-URIDINE AMINOCARBOXYPROPYLTRANSFERASE 2"/>
    <property type="match status" value="1"/>
</dbReference>
<evidence type="ECO:0000259" key="5">
    <source>
        <dbReference type="SMART" id="SM01144"/>
    </source>
</evidence>
<dbReference type="EC" id="2.5.1.25" evidence="1"/>
<comment type="caution">
    <text evidence="6">The sequence shown here is derived from an EMBL/GenBank/DDBJ whole genome shotgun (WGS) entry which is preliminary data.</text>
</comment>
<evidence type="ECO:0000313" key="6">
    <source>
        <dbReference type="EMBL" id="MFC3700412.1"/>
    </source>
</evidence>
<dbReference type="InterPro" id="IPR005636">
    <property type="entry name" value="DTW"/>
</dbReference>